<evidence type="ECO:0000256" key="2">
    <source>
        <dbReference type="SAM" id="Phobius"/>
    </source>
</evidence>
<feature type="transmembrane region" description="Helical" evidence="2">
    <location>
        <begin position="304"/>
        <end position="324"/>
    </location>
</feature>
<protein>
    <recommendedName>
        <fullName evidence="6">Wax synthase domain-containing protein</fullName>
    </recommendedName>
</protein>
<sequence length="512" mass="57244">MSSQRRTAAFLSVLSLLSTTAAALTTFQPICTAPTSTVSFVFIPNSRGTLEIIWGCVFAIFACTWTIHHPNLPRQRRKGRRGYGENLKCDLRDFWEATKLAFYTIIAPEAIVSVACSELLSAYWIRGEVERVAARKRAWHRSRSVVTPVTPVGPGSNPKALVESISLESSGAASSTATANSRPQTPVAQGGRKQFGNNEEQPSCDDDSWTIAEIQYANMGGFTTLVEGASPGKAGELYHLTAFEILNLWEEGRLLKSLPRIDEDELYDRSKCDLFLKTLAVVEILWSVIQIVTRLVRHLPVSPMELAVLAFSSCAVLIYSFYWMKPKNVYTTIHIPLASAELVPAADLATYRKHNEVHIVREFLLPPLACMKAQIHHIRPPGAPLSSVTSLRIPRSSHYANTLSRIAGYFAAALFGGIHAVAWKFPFPTMTEMLAWRCATVYTAIYGPIVFSQDFMLRKHRKVQKSVFCALTWLYVIARLVIIGEMVRTLFYLPKDSFLPTWVPNWSREIDV</sequence>
<evidence type="ECO:0000313" key="4">
    <source>
        <dbReference type="EMBL" id="KAK0648116.1"/>
    </source>
</evidence>
<proteinExistence type="predicted"/>
<keyword evidence="5" id="KW-1185">Reference proteome</keyword>
<feature type="transmembrane region" description="Helical" evidence="2">
    <location>
        <begin position="472"/>
        <end position="493"/>
    </location>
</feature>
<evidence type="ECO:0000256" key="3">
    <source>
        <dbReference type="SAM" id="SignalP"/>
    </source>
</evidence>
<feature type="transmembrane region" description="Helical" evidence="2">
    <location>
        <begin position="402"/>
        <end position="422"/>
    </location>
</feature>
<name>A0AA39YAQ4_9PEZI</name>
<organism evidence="4 5">
    <name type="scientific">Cercophora newfieldiana</name>
    <dbReference type="NCBI Taxonomy" id="92897"/>
    <lineage>
        <taxon>Eukaryota</taxon>
        <taxon>Fungi</taxon>
        <taxon>Dikarya</taxon>
        <taxon>Ascomycota</taxon>
        <taxon>Pezizomycotina</taxon>
        <taxon>Sordariomycetes</taxon>
        <taxon>Sordariomycetidae</taxon>
        <taxon>Sordariales</taxon>
        <taxon>Lasiosphaeriaceae</taxon>
        <taxon>Cercophora</taxon>
    </lineage>
</organism>
<dbReference type="PANTHER" id="PTHR35043">
    <property type="entry name" value="TRANSCRIPTION FACTOR DOMAIN-CONTAINING PROTEIN"/>
    <property type="match status" value="1"/>
</dbReference>
<reference evidence="4" key="1">
    <citation type="submission" date="2023-06" db="EMBL/GenBank/DDBJ databases">
        <title>Genome-scale phylogeny and comparative genomics of the fungal order Sordariales.</title>
        <authorList>
            <consortium name="Lawrence Berkeley National Laboratory"/>
            <person name="Hensen N."/>
            <person name="Bonometti L."/>
            <person name="Westerberg I."/>
            <person name="Brannstrom I.O."/>
            <person name="Guillou S."/>
            <person name="Cros-Aarteil S."/>
            <person name="Calhoun S."/>
            <person name="Haridas S."/>
            <person name="Kuo A."/>
            <person name="Mondo S."/>
            <person name="Pangilinan J."/>
            <person name="Riley R."/>
            <person name="Labutti K."/>
            <person name="Andreopoulos B."/>
            <person name="Lipzen A."/>
            <person name="Chen C."/>
            <person name="Yanf M."/>
            <person name="Daum C."/>
            <person name="Ng V."/>
            <person name="Clum A."/>
            <person name="Steindorff A."/>
            <person name="Ohm R."/>
            <person name="Martin F."/>
            <person name="Silar P."/>
            <person name="Natvig D."/>
            <person name="Lalanne C."/>
            <person name="Gautier V."/>
            <person name="Ament-Velasquez S.L."/>
            <person name="Kruys A."/>
            <person name="Hutchinson M.I."/>
            <person name="Powell A.J."/>
            <person name="Barry K."/>
            <person name="Miller A.N."/>
            <person name="Grigoriev I.V."/>
            <person name="Debuchy R."/>
            <person name="Gladieux P."/>
            <person name="Thoren M.H."/>
            <person name="Johannesson H."/>
        </authorList>
    </citation>
    <scope>NUCLEOTIDE SEQUENCE</scope>
    <source>
        <strain evidence="4">SMH2532-1</strain>
    </source>
</reference>
<evidence type="ECO:0000256" key="1">
    <source>
        <dbReference type="SAM" id="MobiDB-lite"/>
    </source>
</evidence>
<dbReference type="Proteomes" id="UP001174936">
    <property type="component" value="Unassembled WGS sequence"/>
</dbReference>
<keyword evidence="2" id="KW-0472">Membrane</keyword>
<feature type="transmembrane region" description="Helical" evidence="2">
    <location>
        <begin position="434"/>
        <end position="451"/>
    </location>
</feature>
<keyword evidence="3" id="KW-0732">Signal</keyword>
<feature type="transmembrane region" description="Helical" evidence="2">
    <location>
        <begin position="52"/>
        <end position="72"/>
    </location>
</feature>
<dbReference type="PANTHER" id="PTHR35043:SF7">
    <property type="entry name" value="TRANSCRIPTION FACTOR DOMAIN-CONTAINING PROTEIN"/>
    <property type="match status" value="1"/>
</dbReference>
<keyword evidence="2" id="KW-1133">Transmembrane helix</keyword>
<keyword evidence="2" id="KW-0812">Transmembrane</keyword>
<feature type="compositionally biased region" description="Low complexity" evidence="1">
    <location>
        <begin position="172"/>
        <end position="181"/>
    </location>
</feature>
<dbReference type="EMBL" id="JAULSV010000003">
    <property type="protein sequence ID" value="KAK0648116.1"/>
    <property type="molecule type" value="Genomic_DNA"/>
</dbReference>
<feature type="chain" id="PRO_5041232259" description="Wax synthase domain-containing protein" evidence="3">
    <location>
        <begin position="24"/>
        <end position="512"/>
    </location>
</feature>
<feature type="signal peptide" evidence="3">
    <location>
        <begin position="1"/>
        <end position="23"/>
    </location>
</feature>
<comment type="caution">
    <text evidence="4">The sequence shown here is derived from an EMBL/GenBank/DDBJ whole genome shotgun (WGS) entry which is preliminary data.</text>
</comment>
<evidence type="ECO:0008006" key="6">
    <source>
        <dbReference type="Google" id="ProtNLM"/>
    </source>
</evidence>
<gene>
    <name evidence="4" type="ORF">B0T16DRAFT_112751</name>
</gene>
<evidence type="ECO:0000313" key="5">
    <source>
        <dbReference type="Proteomes" id="UP001174936"/>
    </source>
</evidence>
<accession>A0AA39YAQ4</accession>
<dbReference type="AlphaFoldDB" id="A0AA39YAQ4"/>
<feature type="transmembrane region" description="Helical" evidence="2">
    <location>
        <begin position="274"/>
        <end position="292"/>
    </location>
</feature>
<feature type="region of interest" description="Disordered" evidence="1">
    <location>
        <begin position="172"/>
        <end position="203"/>
    </location>
</feature>